<organism evidence="2 3">
    <name type="scientific">Trachymyrmex cornetzi</name>
    <dbReference type="NCBI Taxonomy" id="471704"/>
    <lineage>
        <taxon>Eukaryota</taxon>
        <taxon>Metazoa</taxon>
        <taxon>Ecdysozoa</taxon>
        <taxon>Arthropoda</taxon>
        <taxon>Hexapoda</taxon>
        <taxon>Insecta</taxon>
        <taxon>Pterygota</taxon>
        <taxon>Neoptera</taxon>
        <taxon>Endopterygota</taxon>
        <taxon>Hymenoptera</taxon>
        <taxon>Apocrita</taxon>
        <taxon>Aculeata</taxon>
        <taxon>Formicoidea</taxon>
        <taxon>Formicidae</taxon>
        <taxon>Myrmicinae</taxon>
        <taxon>Trachymyrmex</taxon>
    </lineage>
</organism>
<gene>
    <name evidence="2" type="ORF">ALC57_09679</name>
</gene>
<evidence type="ECO:0000256" key="1">
    <source>
        <dbReference type="SAM" id="Coils"/>
    </source>
</evidence>
<protein>
    <submittedName>
        <fullName evidence="2">Uncharacterized protein</fullName>
    </submittedName>
</protein>
<feature type="non-terminal residue" evidence="2">
    <location>
        <position position="1"/>
    </location>
</feature>
<keyword evidence="1" id="KW-0175">Coiled coil</keyword>
<evidence type="ECO:0000313" key="2">
    <source>
        <dbReference type="EMBL" id="KYN18034.1"/>
    </source>
</evidence>
<dbReference type="AlphaFoldDB" id="A0A195DZI0"/>
<accession>A0A195DZI0</accession>
<proteinExistence type="predicted"/>
<dbReference type="EMBL" id="KQ980050">
    <property type="protein sequence ID" value="KYN18034.1"/>
    <property type="molecule type" value="Genomic_DNA"/>
</dbReference>
<feature type="coiled-coil region" evidence="1">
    <location>
        <begin position="93"/>
        <end position="131"/>
    </location>
</feature>
<evidence type="ECO:0000313" key="3">
    <source>
        <dbReference type="Proteomes" id="UP000078492"/>
    </source>
</evidence>
<dbReference type="Proteomes" id="UP000078492">
    <property type="component" value="Unassembled WGS sequence"/>
</dbReference>
<name>A0A195DZI0_9HYME</name>
<keyword evidence="3" id="KW-1185">Reference proteome</keyword>
<sequence>VSSEIEVMNDNDLKNELCQIEKEINCYKPMLQNYRNEYENIETEICDVRQLQRKAQFVLDNVRLEEEDLCERLKNIHLNYKACIEKSGYKDPNEMIRIKINELTTQRKNLLEELVQMKRKADDNRKKLARVNAMIAEQEVINYNTCSF</sequence>
<reference evidence="2 3" key="1">
    <citation type="submission" date="2015-09" db="EMBL/GenBank/DDBJ databases">
        <title>Trachymyrmex cornetzi WGS genome.</title>
        <authorList>
            <person name="Nygaard S."/>
            <person name="Hu H."/>
            <person name="Boomsma J."/>
            <person name="Zhang G."/>
        </authorList>
    </citation>
    <scope>NUCLEOTIDE SEQUENCE [LARGE SCALE GENOMIC DNA]</scope>
    <source>
        <strain evidence="2">Tcor2-1</strain>
        <tissue evidence="2">Whole body</tissue>
    </source>
</reference>